<evidence type="ECO:0000256" key="7">
    <source>
        <dbReference type="ARBA" id="ARBA00047473"/>
    </source>
</evidence>
<feature type="binding site" evidence="11">
    <location>
        <position position="35"/>
    </location>
    <ligand>
        <name>NAD(+)</name>
        <dbReference type="ChEBI" id="CHEBI:57540"/>
    </ligand>
</feature>
<comment type="caution">
    <text evidence="13">The sequence shown here is derived from an EMBL/GenBank/DDBJ whole genome shotgun (WGS) entry which is preliminary data.</text>
</comment>
<feature type="binding site" evidence="11">
    <location>
        <position position="155"/>
    </location>
    <ligand>
        <name>NAD(+)</name>
        <dbReference type="ChEBI" id="CHEBI:57540"/>
    </ligand>
</feature>
<dbReference type="InterPro" id="IPR028357">
    <property type="entry name" value="UDPglc_DH_bac"/>
</dbReference>
<feature type="binding site" evidence="11">
    <location>
        <position position="30"/>
    </location>
    <ligand>
        <name>NAD(+)</name>
        <dbReference type="ChEBI" id="CHEBI:57540"/>
    </ligand>
</feature>
<feature type="binding site" evidence="10">
    <location>
        <begin position="252"/>
        <end position="256"/>
    </location>
    <ligand>
        <name>substrate</name>
    </ligand>
</feature>
<keyword evidence="5 8" id="KW-0560">Oxidoreductase</keyword>
<evidence type="ECO:0000256" key="5">
    <source>
        <dbReference type="ARBA" id="ARBA00023002"/>
    </source>
</evidence>
<comment type="similarity">
    <text evidence="2 8">Belongs to the UDP-glucose/GDP-mannose dehydrogenase family.</text>
</comment>
<dbReference type="PIRSF" id="PIRSF500134">
    <property type="entry name" value="UDPglc_DH_bac"/>
    <property type="match status" value="1"/>
</dbReference>
<dbReference type="NCBIfam" id="TIGR03026">
    <property type="entry name" value="NDP-sugDHase"/>
    <property type="match status" value="1"/>
</dbReference>
<evidence type="ECO:0000256" key="6">
    <source>
        <dbReference type="ARBA" id="ARBA00023027"/>
    </source>
</evidence>
<dbReference type="Pfam" id="PF03720">
    <property type="entry name" value="UDPG_MGDP_dh_C"/>
    <property type="match status" value="1"/>
</dbReference>
<dbReference type="GO" id="GO:0000271">
    <property type="term" value="P:polysaccharide biosynthetic process"/>
    <property type="evidence" value="ECO:0007669"/>
    <property type="project" value="InterPro"/>
</dbReference>
<dbReference type="InterPro" id="IPR017476">
    <property type="entry name" value="UDP-Glc/GDP-Man"/>
</dbReference>
<dbReference type="Proteomes" id="UP000248925">
    <property type="component" value="Unassembled WGS sequence"/>
</dbReference>
<dbReference type="PANTHER" id="PTHR43750">
    <property type="entry name" value="UDP-GLUCOSE 6-DEHYDROGENASE TUAD"/>
    <property type="match status" value="1"/>
</dbReference>
<evidence type="ECO:0000313" key="14">
    <source>
        <dbReference type="Proteomes" id="UP000248925"/>
    </source>
</evidence>
<feature type="binding site" evidence="11">
    <location>
        <position position="122"/>
    </location>
    <ligand>
        <name>NAD(+)</name>
        <dbReference type="ChEBI" id="CHEBI:57540"/>
    </ligand>
</feature>
<feature type="binding site" evidence="11">
    <location>
        <position position="331"/>
    </location>
    <ligand>
        <name>NAD(+)</name>
        <dbReference type="ChEBI" id="CHEBI:57540"/>
    </ligand>
</feature>
<dbReference type="AlphaFoldDB" id="A0A2W4CMW7"/>
<evidence type="ECO:0000313" key="13">
    <source>
        <dbReference type="EMBL" id="PZM14059.1"/>
    </source>
</evidence>
<dbReference type="EC" id="1.1.1.22" evidence="3 8"/>
<feature type="binding site" evidence="11">
    <location>
        <position position="86"/>
    </location>
    <ligand>
        <name>NAD(+)</name>
        <dbReference type="ChEBI" id="CHEBI:57540"/>
    </ligand>
</feature>
<feature type="binding site" evidence="10">
    <location>
        <position position="207"/>
    </location>
    <ligand>
        <name>substrate</name>
    </ligand>
</feature>
<evidence type="ECO:0000256" key="8">
    <source>
        <dbReference type="PIRNR" id="PIRNR000124"/>
    </source>
</evidence>
<dbReference type="UniPathway" id="UPA00038">
    <property type="reaction ID" value="UER00491"/>
</dbReference>
<dbReference type="GO" id="GO:0003979">
    <property type="term" value="F:UDP-glucose 6-dehydrogenase activity"/>
    <property type="evidence" value="ECO:0007669"/>
    <property type="project" value="UniProtKB-EC"/>
</dbReference>
<dbReference type="OrthoDB" id="9803238at2"/>
<evidence type="ECO:0000256" key="11">
    <source>
        <dbReference type="PIRSR" id="PIRSR500134-3"/>
    </source>
</evidence>
<dbReference type="RefSeq" id="WP_111160909.1">
    <property type="nucleotide sequence ID" value="NZ_PCDP01000035.1"/>
</dbReference>
<feature type="active site" description="Nucleophile" evidence="9">
    <location>
        <position position="263"/>
    </location>
</feature>
<evidence type="ECO:0000256" key="2">
    <source>
        <dbReference type="ARBA" id="ARBA00006601"/>
    </source>
</evidence>
<keyword evidence="6 8" id="KW-0520">NAD</keyword>
<dbReference type="GO" id="GO:0051287">
    <property type="term" value="F:NAD binding"/>
    <property type="evidence" value="ECO:0007669"/>
    <property type="project" value="InterPro"/>
</dbReference>
<feature type="binding site" evidence="10">
    <location>
        <position position="260"/>
    </location>
    <ligand>
        <name>substrate</name>
    </ligand>
</feature>
<dbReference type="Gene3D" id="1.20.5.100">
    <property type="entry name" value="Cytochrome c1, transmembrane anchor, C-terminal"/>
    <property type="match status" value="1"/>
</dbReference>
<dbReference type="Pfam" id="PF03721">
    <property type="entry name" value="UDPG_MGDP_dh_N"/>
    <property type="match status" value="1"/>
</dbReference>
<dbReference type="InterPro" id="IPR001732">
    <property type="entry name" value="UDP-Glc/GDP-Man_DH_N"/>
</dbReference>
<sequence length="444" mass="48152">MRITMIGSGYVGLVSGVCFADFGHDVICVDNDVSKIEALKMGAIPIFEPGLEQLVADNVRSGRLSFSTAVEECVEASDVVFIAVGTPSRRGDGHADLSYVYAVAREIAMHIKGFTVVVTKSTVPVGTGDEVERIIRETNPEADVAVVSNPEFLREGAAIEDFKRPDRIVIGLDDDRAREVMTEVYRPLYLNQAPLLFTSRRTSELIKYAANAFLAMKITFINEMADLCEKVGANVQEVSRGIGLDGRIGSKFLHAGPGYGGSCFPKDALALAKTAQDYDSPVRLIETTISINDNRKRAMGRKVVAAVGGDVRGKTIAVLGLTFKPNTDDMRDSPAISVIQALQDAGASIVGYDPEGMENAAKVIDDISYADDAYGAAQGADAVVIVTEWNQFRALDFLRLKSVMKTPVLVDLRNIYRREEVVRHGFDYTSIGRPTETGKAAKRA</sequence>
<dbReference type="SMART" id="SM00984">
    <property type="entry name" value="UDPG_MGDP_dh_C"/>
    <property type="match status" value="1"/>
</dbReference>
<feature type="binding site" evidence="10">
    <location>
        <position position="324"/>
    </location>
    <ligand>
        <name>substrate</name>
    </ligand>
</feature>
<proteinExistence type="inferred from homology"/>
<feature type="binding site" evidence="10">
    <location>
        <begin position="152"/>
        <end position="155"/>
    </location>
    <ligand>
        <name>substrate</name>
    </ligand>
</feature>
<dbReference type="SUPFAM" id="SSF52413">
    <property type="entry name" value="UDP-glucose/GDP-mannose dehydrogenase C-terminal domain"/>
    <property type="match status" value="1"/>
</dbReference>
<keyword evidence="14" id="KW-1185">Reference proteome</keyword>
<dbReference type="InterPro" id="IPR036291">
    <property type="entry name" value="NAD(P)-bd_dom_sf"/>
</dbReference>
<comment type="pathway">
    <text evidence="1">Nucleotide-sugar biosynthesis; UDP-alpha-D-glucuronate biosynthesis; UDP-alpha-D-glucuronate from UDP-alpha-D-glucose: step 1/1.</text>
</comment>
<dbReference type="Pfam" id="PF00984">
    <property type="entry name" value="UDPG_MGDP_dh"/>
    <property type="match status" value="1"/>
</dbReference>
<feature type="binding site" evidence="11">
    <location>
        <position position="266"/>
    </location>
    <ligand>
        <name>NAD(+)</name>
        <dbReference type="ChEBI" id="CHEBI:57540"/>
    </ligand>
</feature>
<gene>
    <name evidence="13" type="ORF">CPY51_14550</name>
</gene>
<dbReference type="SUPFAM" id="SSF51735">
    <property type="entry name" value="NAD(P)-binding Rossmann-fold domains"/>
    <property type="match status" value="1"/>
</dbReference>
<accession>A0A2W4CMW7</accession>
<dbReference type="InterPro" id="IPR014026">
    <property type="entry name" value="UDP-Glc/GDP-Man_DH_dimer"/>
</dbReference>
<evidence type="ECO:0000256" key="9">
    <source>
        <dbReference type="PIRSR" id="PIRSR500134-1"/>
    </source>
</evidence>
<dbReference type="InterPro" id="IPR036220">
    <property type="entry name" value="UDP-Glc/GDP-Man_DH_C_sf"/>
</dbReference>
<protein>
    <recommendedName>
        <fullName evidence="4 8">UDP-glucose 6-dehydrogenase</fullName>
        <ecNumber evidence="3 8">1.1.1.22</ecNumber>
    </recommendedName>
</protein>
<dbReference type="PIRSF" id="PIRSF000124">
    <property type="entry name" value="UDPglc_GDPman_dh"/>
    <property type="match status" value="1"/>
</dbReference>
<feature type="domain" description="UDP-glucose/GDP-mannose dehydrogenase C-terminal" evidence="12">
    <location>
        <begin position="317"/>
        <end position="418"/>
    </location>
</feature>
<dbReference type="GO" id="GO:0006065">
    <property type="term" value="P:UDP-glucuronate biosynthetic process"/>
    <property type="evidence" value="ECO:0007669"/>
    <property type="project" value="UniProtKB-UniPathway"/>
</dbReference>
<dbReference type="PANTHER" id="PTHR43750:SF3">
    <property type="entry name" value="UDP-GLUCOSE 6-DEHYDROGENASE TUAD"/>
    <property type="match status" value="1"/>
</dbReference>
<evidence type="ECO:0000259" key="12">
    <source>
        <dbReference type="SMART" id="SM00984"/>
    </source>
</evidence>
<name>A0A2W4CMW7_9HYPH</name>
<evidence type="ECO:0000256" key="3">
    <source>
        <dbReference type="ARBA" id="ARBA00012954"/>
    </source>
</evidence>
<dbReference type="Gene3D" id="3.40.50.720">
    <property type="entry name" value="NAD(P)-binding Rossmann-like Domain"/>
    <property type="match status" value="2"/>
</dbReference>
<reference evidence="13 14" key="1">
    <citation type="journal article" date="2018" name="Sci. Rep.">
        <title>Rhizobium tumorigenes sp. nov., a novel plant tumorigenic bacterium isolated from cane gall tumors on thornless blackberry.</title>
        <authorList>
            <person name="Kuzmanovi N."/>
            <person name="Smalla K."/>
            <person name="Gronow S."/>
            <person name="PuBawska J."/>
        </authorList>
    </citation>
    <scope>NUCLEOTIDE SEQUENCE [LARGE SCALE GENOMIC DNA]</scope>
    <source>
        <strain evidence="13 14">CCBAU 85046</strain>
    </source>
</reference>
<dbReference type="SUPFAM" id="SSF48179">
    <property type="entry name" value="6-phosphogluconate dehydrogenase C-terminal domain-like"/>
    <property type="match status" value="1"/>
</dbReference>
<evidence type="ECO:0000256" key="4">
    <source>
        <dbReference type="ARBA" id="ARBA00015132"/>
    </source>
</evidence>
<organism evidence="13 14">
    <name type="scientific">Rhizobium tubonense</name>
    <dbReference type="NCBI Taxonomy" id="484088"/>
    <lineage>
        <taxon>Bacteria</taxon>
        <taxon>Pseudomonadati</taxon>
        <taxon>Pseudomonadota</taxon>
        <taxon>Alphaproteobacteria</taxon>
        <taxon>Hyphomicrobiales</taxon>
        <taxon>Rhizobiaceae</taxon>
        <taxon>Rhizobium/Agrobacterium group</taxon>
        <taxon>Rhizobium</taxon>
    </lineage>
</organism>
<comment type="catalytic activity">
    <reaction evidence="7 8">
        <text>UDP-alpha-D-glucose + 2 NAD(+) + H2O = UDP-alpha-D-glucuronate + 2 NADH + 3 H(+)</text>
        <dbReference type="Rhea" id="RHEA:23596"/>
        <dbReference type="ChEBI" id="CHEBI:15377"/>
        <dbReference type="ChEBI" id="CHEBI:15378"/>
        <dbReference type="ChEBI" id="CHEBI:57540"/>
        <dbReference type="ChEBI" id="CHEBI:57945"/>
        <dbReference type="ChEBI" id="CHEBI:58052"/>
        <dbReference type="ChEBI" id="CHEBI:58885"/>
        <dbReference type="EC" id="1.1.1.22"/>
    </reaction>
</comment>
<evidence type="ECO:0000256" key="1">
    <source>
        <dbReference type="ARBA" id="ARBA00004701"/>
    </source>
</evidence>
<dbReference type="InterPro" id="IPR008927">
    <property type="entry name" value="6-PGluconate_DH-like_C_sf"/>
</dbReference>
<evidence type="ECO:0000256" key="10">
    <source>
        <dbReference type="PIRSR" id="PIRSR500134-2"/>
    </source>
</evidence>
<dbReference type="InterPro" id="IPR014027">
    <property type="entry name" value="UDP-Glc/GDP-Man_DH_C"/>
</dbReference>
<dbReference type="EMBL" id="PCDP01000035">
    <property type="protein sequence ID" value="PZM14059.1"/>
    <property type="molecule type" value="Genomic_DNA"/>
</dbReference>